<name>A0A6A6H6C1_VIRVR</name>
<reference evidence="1" key="1">
    <citation type="journal article" date="2020" name="Stud. Mycol.">
        <title>101 Dothideomycetes genomes: a test case for predicting lifestyles and emergence of pathogens.</title>
        <authorList>
            <person name="Haridas S."/>
            <person name="Albert R."/>
            <person name="Binder M."/>
            <person name="Bloem J."/>
            <person name="Labutti K."/>
            <person name="Salamov A."/>
            <person name="Andreopoulos B."/>
            <person name="Baker S."/>
            <person name="Barry K."/>
            <person name="Bills G."/>
            <person name="Bluhm B."/>
            <person name="Cannon C."/>
            <person name="Castanera R."/>
            <person name="Culley D."/>
            <person name="Daum C."/>
            <person name="Ezra D."/>
            <person name="Gonzalez J."/>
            <person name="Henrissat B."/>
            <person name="Kuo A."/>
            <person name="Liang C."/>
            <person name="Lipzen A."/>
            <person name="Lutzoni F."/>
            <person name="Magnuson J."/>
            <person name="Mondo S."/>
            <person name="Nolan M."/>
            <person name="Ohm R."/>
            <person name="Pangilinan J."/>
            <person name="Park H.-J."/>
            <person name="Ramirez L."/>
            <person name="Alfaro M."/>
            <person name="Sun H."/>
            <person name="Tritt A."/>
            <person name="Yoshinaga Y."/>
            <person name="Zwiers L.-H."/>
            <person name="Turgeon B."/>
            <person name="Goodwin S."/>
            <person name="Spatafora J."/>
            <person name="Crous P."/>
            <person name="Grigoriev I."/>
        </authorList>
    </citation>
    <scope>NUCLEOTIDE SEQUENCE</scope>
    <source>
        <strain evidence="1">Tuck. ex Michener</strain>
    </source>
</reference>
<dbReference type="AlphaFoldDB" id="A0A6A6H6C1"/>
<evidence type="ECO:0000313" key="2">
    <source>
        <dbReference type="Proteomes" id="UP000800092"/>
    </source>
</evidence>
<keyword evidence="2" id="KW-1185">Reference proteome</keyword>
<organism evidence="1 2">
    <name type="scientific">Viridothelium virens</name>
    <name type="common">Speckled blister lichen</name>
    <name type="synonym">Trypethelium virens</name>
    <dbReference type="NCBI Taxonomy" id="1048519"/>
    <lineage>
        <taxon>Eukaryota</taxon>
        <taxon>Fungi</taxon>
        <taxon>Dikarya</taxon>
        <taxon>Ascomycota</taxon>
        <taxon>Pezizomycotina</taxon>
        <taxon>Dothideomycetes</taxon>
        <taxon>Dothideomycetes incertae sedis</taxon>
        <taxon>Trypetheliales</taxon>
        <taxon>Trypetheliaceae</taxon>
        <taxon>Viridothelium</taxon>
    </lineage>
</organism>
<dbReference type="Proteomes" id="UP000800092">
    <property type="component" value="Unassembled WGS sequence"/>
</dbReference>
<protein>
    <submittedName>
        <fullName evidence="1">Uncharacterized protein</fullName>
    </submittedName>
</protein>
<proteinExistence type="predicted"/>
<accession>A0A6A6H6C1</accession>
<gene>
    <name evidence="1" type="ORF">EV356DRAFT_200140</name>
</gene>
<evidence type="ECO:0000313" key="1">
    <source>
        <dbReference type="EMBL" id="KAF2233644.1"/>
    </source>
</evidence>
<dbReference type="EMBL" id="ML991805">
    <property type="protein sequence ID" value="KAF2233644.1"/>
    <property type="molecule type" value="Genomic_DNA"/>
</dbReference>
<sequence>MGDSETILLQKGVDMLLGMFQGGLNLIGRLNSVRICLRLLRERMAEFGERLLFRPSNPPRKILIASHHQLGPGWSTQVLSQGTQLQEDDMIAANTFLLTCLPLIRAVEKAERYRELTVSSFGERLVQTAPATIEAIKDVKERKDNAAKAVESRYGLRVNTGVLLEVTTEEGPFTLNRIGPDGYCCERVTALKECHLE</sequence>